<dbReference type="InterPro" id="IPR029016">
    <property type="entry name" value="GAF-like_dom_sf"/>
</dbReference>
<dbReference type="EMBL" id="CP043494">
    <property type="protein sequence ID" value="WNG51747.1"/>
    <property type="molecule type" value="Genomic_DNA"/>
</dbReference>
<dbReference type="PROSITE" id="PS50109">
    <property type="entry name" value="HIS_KIN"/>
    <property type="match status" value="1"/>
</dbReference>
<dbReference type="Pfam" id="PF02518">
    <property type="entry name" value="HATPase_c"/>
    <property type="match status" value="1"/>
</dbReference>
<dbReference type="Proteomes" id="UP001611383">
    <property type="component" value="Chromosome"/>
</dbReference>
<evidence type="ECO:0000256" key="3">
    <source>
        <dbReference type="ARBA" id="ARBA00022553"/>
    </source>
</evidence>
<dbReference type="Pfam" id="PF13185">
    <property type="entry name" value="GAF_2"/>
    <property type="match status" value="2"/>
</dbReference>
<evidence type="ECO:0000256" key="1">
    <source>
        <dbReference type="ARBA" id="ARBA00000085"/>
    </source>
</evidence>
<evidence type="ECO:0000313" key="6">
    <source>
        <dbReference type="Proteomes" id="UP001611383"/>
    </source>
</evidence>
<dbReference type="InterPro" id="IPR003661">
    <property type="entry name" value="HisK_dim/P_dom"/>
</dbReference>
<reference evidence="5 6" key="1">
    <citation type="submission" date="2019-08" db="EMBL/GenBank/DDBJ databases">
        <title>Archangium and Cystobacter genomes.</title>
        <authorList>
            <person name="Chen I.-C.K."/>
            <person name="Wielgoss S."/>
        </authorList>
    </citation>
    <scope>NUCLEOTIDE SEQUENCE [LARGE SCALE GENOMIC DNA]</scope>
    <source>
        <strain evidence="5 6">Cbm 6</strain>
    </source>
</reference>
<evidence type="ECO:0000313" key="5">
    <source>
        <dbReference type="EMBL" id="WNG51747.1"/>
    </source>
</evidence>
<dbReference type="InterPro" id="IPR004358">
    <property type="entry name" value="Sig_transdc_His_kin-like_C"/>
</dbReference>
<dbReference type="CDD" id="cd00075">
    <property type="entry name" value="HATPase"/>
    <property type="match status" value="1"/>
</dbReference>
<organism evidence="5 6">
    <name type="scientific">Archangium minus</name>
    <dbReference type="NCBI Taxonomy" id="83450"/>
    <lineage>
        <taxon>Bacteria</taxon>
        <taxon>Pseudomonadati</taxon>
        <taxon>Myxococcota</taxon>
        <taxon>Myxococcia</taxon>
        <taxon>Myxococcales</taxon>
        <taxon>Cystobacterineae</taxon>
        <taxon>Archangiaceae</taxon>
        <taxon>Archangium</taxon>
    </lineage>
</organism>
<name>A0ABY9X8P7_9BACT</name>
<dbReference type="SUPFAM" id="SSF55874">
    <property type="entry name" value="ATPase domain of HSP90 chaperone/DNA topoisomerase II/histidine kinase"/>
    <property type="match status" value="1"/>
</dbReference>
<dbReference type="InterPro" id="IPR003018">
    <property type="entry name" value="GAF"/>
</dbReference>
<dbReference type="SUPFAM" id="SSF55781">
    <property type="entry name" value="GAF domain-like"/>
    <property type="match status" value="4"/>
</dbReference>
<proteinExistence type="predicted"/>
<dbReference type="InterPro" id="IPR005467">
    <property type="entry name" value="His_kinase_dom"/>
</dbReference>
<dbReference type="PRINTS" id="PR00344">
    <property type="entry name" value="BCTRLSENSOR"/>
</dbReference>
<dbReference type="Gene3D" id="1.10.287.130">
    <property type="match status" value="1"/>
</dbReference>
<dbReference type="Gene3D" id="3.30.450.40">
    <property type="match status" value="4"/>
</dbReference>
<dbReference type="PANTHER" id="PTHR43547">
    <property type="entry name" value="TWO-COMPONENT HISTIDINE KINASE"/>
    <property type="match status" value="1"/>
</dbReference>
<keyword evidence="3" id="KW-0597">Phosphoprotein</keyword>
<evidence type="ECO:0000259" key="4">
    <source>
        <dbReference type="PROSITE" id="PS50109"/>
    </source>
</evidence>
<dbReference type="InterPro" id="IPR003594">
    <property type="entry name" value="HATPase_dom"/>
</dbReference>
<dbReference type="InterPro" id="IPR036097">
    <property type="entry name" value="HisK_dim/P_sf"/>
</dbReference>
<keyword evidence="6" id="KW-1185">Reference proteome</keyword>
<accession>A0ABY9X8P7</accession>
<sequence>METERGGWGMQMPGNNFVAAVERMSRALEQLAAAPSAKAMLQEVVRCAAASLGMERAAVVWFDTEGALVAQVTPGLSTEAVVSCGRHLLQGAELDSAPWHFDLGDTGVEPKLAGMMDAMGAASLLALPVLGASGGCVGILLGPSPEPRTFSCEETRRFNLYARLAGLAIERGRWVESARTSALQARAEAEQAELLRLTSVQAVTEAFGRALTREDVGRAVLELGVPAVGALGGTVHQVSADGRSVELVAAVGSSLEELAPWKLLPREMPGMPGYDASERGSPVWLESPEEARTRYPAFVPAMERQLAKAFAFLPLRVEQRNLGLLVFGFAQARHFTELERTLMLGLARQCAQAMERARLYETERTARLQAEAAGQRLQLLADAGVLLSSSLEWESTVVGVARLAVDAYSDWCAVDFLDEHGALRRLTVQHARPERALLNDTIELFSPERSRPSAITDVVRTGRSQLVTGLLPPGSCEAEAGTGRQPEGGSFILVPLVARQRTLGAMSFVRGPERPPFTEADRSLAEDLAARAGLAIDNARLLRKARAAEAESRHHAARLRILVDVDRMLAEAGLDLPAVLDVIARKVSEVIGDGCVLQLMAEDGDFLEPVTIHHPDPEARWLLAGTVHARRQKRGEGLHGSTVSSGRAVLLPDIDVEEARASGGLSEYLPYLDRYGPQSLLVVPLAVKGRVFGTLGVVRDVAGGRPYAEDDQLLLQSLAERAALAIQDARLYGAATEAVRLRDDFLSVAGHELKTPLSALRLQIQMLARVTRDVATTPGLAQRVEKAERTSERLGALIDELLDAGRITAGRLTLQREEMDLAALTRDTVGRMSEALARAGSEVKLVADASVMGRWDRVRLEQVVGNLLSNAAKYGRGQPVEVCVETGREGRARLVVKDHGIGIAPEDQGRIFERFERAVNGKQFHGLGLGLWISREIVESHGGHIQVWSAPGEGSTFTVELPRE</sequence>
<dbReference type="SMART" id="SM00387">
    <property type="entry name" value="HATPase_c"/>
    <property type="match status" value="1"/>
</dbReference>
<comment type="catalytic activity">
    <reaction evidence="1">
        <text>ATP + protein L-histidine = ADP + protein N-phospho-L-histidine.</text>
        <dbReference type="EC" id="2.7.13.3"/>
    </reaction>
</comment>
<dbReference type="SUPFAM" id="SSF47384">
    <property type="entry name" value="Homodimeric domain of signal transducing histidine kinase"/>
    <property type="match status" value="1"/>
</dbReference>
<dbReference type="Pfam" id="PF01590">
    <property type="entry name" value="GAF"/>
    <property type="match status" value="1"/>
</dbReference>
<protein>
    <recommendedName>
        <fullName evidence="2">histidine kinase</fullName>
        <ecNumber evidence="2">2.7.13.3</ecNumber>
    </recommendedName>
</protein>
<feature type="domain" description="Histidine kinase" evidence="4">
    <location>
        <begin position="748"/>
        <end position="964"/>
    </location>
</feature>
<dbReference type="EC" id="2.7.13.3" evidence="2"/>
<dbReference type="Pfam" id="PF00512">
    <property type="entry name" value="HisKA"/>
    <property type="match status" value="1"/>
</dbReference>
<dbReference type="CDD" id="cd00082">
    <property type="entry name" value="HisKA"/>
    <property type="match status" value="1"/>
</dbReference>
<gene>
    <name evidence="5" type="ORF">F0U60_52315</name>
</gene>
<dbReference type="SMART" id="SM00388">
    <property type="entry name" value="HisKA"/>
    <property type="match status" value="1"/>
</dbReference>
<dbReference type="InterPro" id="IPR036890">
    <property type="entry name" value="HATPase_C_sf"/>
</dbReference>
<dbReference type="PANTHER" id="PTHR43547:SF2">
    <property type="entry name" value="HYBRID SIGNAL TRANSDUCTION HISTIDINE KINASE C"/>
    <property type="match status" value="1"/>
</dbReference>
<dbReference type="SMART" id="SM00065">
    <property type="entry name" value="GAF"/>
    <property type="match status" value="4"/>
</dbReference>
<evidence type="ECO:0000256" key="2">
    <source>
        <dbReference type="ARBA" id="ARBA00012438"/>
    </source>
</evidence>
<dbReference type="Gene3D" id="3.30.565.10">
    <property type="entry name" value="Histidine kinase-like ATPase, C-terminal domain"/>
    <property type="match status" value="1"/>
</dbReference>